<feature type="transmembrane region" description="Helical" evidence="3">
    <location>
        <begin position="228"/>
        <end position="261"/>
    </location>
</feature>
<feature type="compositionally biased region" description="Basic and acidic residues" evidence="2">
    <location>
        <begin position="1"/>
        <end position="17"/>
    </location>
</feature>
<dbReference type="SUPFAM" id="SSF51261">
    <property type="entry name" value="Duplicated hybrid motif"/>
    <property type="match status" value="1"/>
</dbReference>
<dbReference type="PANTHER" id="PTHR21666">
    <property type="entry name" value="PEPTIDASE-RELATED"/>
    <property type="match status" value="1"/>
</dbReference>
<dbReference type="HOGENOM" id="CLU_465979_0_0_9"/>
<dbReference type="InterPro" id="IPR050570">
    <property type="entry name" value="Cell_wall_metabolism_enzyme"/>
</dbReference>
<dbReference type="EMBL" id="ABCB02000019">
    <property type="protein sequence ID" value="EDO60685.1"/>
    <property type="molecule type" value="Genomic_DNA"/>
</dbReference>
<evidence type="ECO:0000313" key="5">
    <source>
        <dbReference type="EMBL" id="EDO60685.1"/>
    </source>
</evidence>
<evidence type="ECO:0000256" key="2">
    <source>
        <dbReference type="SAM" id="MobiDB-lite"/>
    </source>
</evidence>
<gene>
    <name evidence="5" type="ORF">CLOLEP_02282</name>
</gene>
<evidence type="ECO:0000256" key="1">
    <source>
        <dbReference type="ARBA" id="ARBA00022729"/>
    </source>
</evidence>
<keyword evidence="3" id="KW-0472">Membrane</keyword>
<comment type="caution">
    <text evidence="5">The sequence shown here is derived from an EMBL/GenBank/DDBJ whole genome shotgun (WGS) entry which is preliminary data.</text>
</comment>
<proteinExistence type="predicted"/>
<dbReference type="eggNOG" id="COG4942">
    <property type="taxonomic scope" value="Bacteria"/>
</dbReference>
<name>A7VUN5_9FIRM</name>
<keyword evidence="3" id="KW-0812">Transmembrane</keyword>
<organism evidence="5 6">
    <name type="scientific">[Clostridium] leptum DSM 753</name>
    <dbReference type="NCBI Taxonomy" id="428125"/>
    <lineage>
        <taxon>Bacteria</taxon>
        <taxon>Bacillati</taxon>
        <taxon>Bacillota</taxon>
        <taxon>Clostridia</taxon>
        <taxon>Eubacteriales</taxon>
        <taxon>Oscillospiraceae</taxon>
        <taxon>Oscillospiraceae incertae sedis</taxon>
    </lineage>
</organism>
<feature type="region of interest" description="Disordered" evidence="2">
    <location>
        <begin position="1"/>
        <end position="25"/>
    </location>
</feature>
<reference evidence="5 6" key="1">
    <citation type="submission" date="2007-08" db="EMBL/GenBank/DDBJ databases">
        <title>Draft genome sequence of Clostridium leptum (DSM 753).</title>
        <authorList>
            <person name="Sudarsanam P."/>
            <person name="Ley R."/>
            <person name="Guruge J."/>
            <person name="Turnbaugh P.J."/>
            <person name="Mahowald M."/>
            <person name="Liep D."/>
            <person name="Gordon J."/>
        </authorList>
    </citation>
    <scope>NUCLEOTIDE SEQUENCE [LARGE SCALE GENOMIC DNA]</scope>
    <source>
        <strain evidence="5 6">DSM 753</strain>
    </source>
</reference>
<dbReference type="InterPro" id="IPR011055">
    <property type="entry name" value="Dup_hybrid_motif"/>
</dbReference>
<dbReference type="Gene3D" id="2.70.70.10">
    <property type="entry name" value="Glucose Permease (Domain IIA)"/>
    <property type="match status" value="1"/>
</dbReference>
<dbReference type="eggNOG" id="COG0791">
    <property type="taxonomic scope" value="Bacteria"/>
</dbReference>
<dbReference type="Proteomes" id="UP000003490">
    <property type="component" value="Unassembled WGS sequence"/>
</dbReference>
<accession>A7VUN5</accession>
<keyword evidence="1" id="KW-0732">Signal</keyword>
<dbReference type="InterPro" id="IPR016047">
    <property type="entry name" value="M23ase_b-sheet_dom"/>
</dbReference>
<evidence type="ECO:0000259" key="4">
    <source>
        <dbReference type="Pfam" id="PF01551"/>
    </source>
</evidence>
<reference evidence="5 6" key="2">
    <citation type="submission" date="2007-08" db="EMBL/GenBank/DDBJ databases">
        <authorList>
            <person name="Fulton L."/>
            <person name="Clifton S."/>
            <person name="Fulton B."/>
            <person name="Xu J."/>
            <person name="Minx P."/>
            <person name="Pepin K.H."/>
            <person name="Johnson M."/>
            <person name="Thiruvilangam P."/>
            <person name="Bhonagiri V."/>
            <person name="Nash W.E."/>
            <person name="Wang C."/>
            <person name="Mardis E.R."/>
            <person name="Wilson R.K."/>
        </authorList>
    </citation>
    <scope>NUCLEOTIDE SEQUENCE [LARGE SCALE GENOMIC DNA]</scope>
    <source>
        <strain evidence="5 6">DSM 753</strain>
    </source>
</reference>
<dbReference type="PANTHER" id="PTHR21666:SF289">
    <property type="entry name" value="L-ALA--D-GLU ENDOPEPTIDASE"/>
    <property type="match status" value="1"/>
</dbReference>
<feature type="compositionally biased region" description="Low complexity" evidence="2">
    <location>
        <begin position="115"/>
        <end position="131"/>
    </location>
</feature>
<keyword evidence="3" id="KW-1133">Transmembrane helix</keyword>
<feature type="region of interest" description="Disordered" evidence="2">
    <location>
        <begin position="107"/>
        <end position="131"/>
    </location>
</feature>
<feature type="compositionally biased region" description="Polar residues" evidence="2">
    <location>
        <begin position="49"/>
        <end position="65"/>
    </location>
</feature>
<dbReference type="AlphaFoldDB" id="A7VUN5"/>
<sequence length="585" mass="62110">MPLKEIKTKPEGGKPKLLESAAKAPKTAMKDLWLKSKEKSISELKETPFASQQGESFNAPANTAGDQMLSGMESTAKKGADLTYRGGKKLAQTTAKKVREKREIARIRKRAEGPASQAASQTGKAAKSAASKIKTKNAVVKGVKGKPAKAVKTANRTLKGAKQGAKSIKTAQRSAKVAQRTAQATAKAAKATAHAARAAAKATATGVKAAVKVTATAIKATIAAVKGLIAAIAAGGWVAVVIILLICLIALIVGSCFGLFFGSESTGTGTSVTQAVADLNEEYQAHIQEIEAANPHDRQEITSNDGVLSVNWEDVLAVFSAKVTGAEDGSQVASLDDAQVDELRSIMWEMNAISYTTRTESSSVEVTSTDENGNEVTSTETVTETILEITITHKTPEEMAQQYSFNDRQNEYLALMTEPENENLWAELLGGYVSGGGQIIDPNTNWEGTGIFQWPLPQSYTITSWFGYRADPFTGEIDYHSGTDIGAPGGTPILAAADGTVTIANGIDSWGGGYGYYIKVRHNDTYETLYAHCSSICVVAGQEVKQGEVIGYVGTTGNSTGNHLHFEVWQNGQRTDALSFFRAKG</sequence>
<dbReference type="CDD" id="cd12797">
    <property type="entry name" value="M23_peptidase"/>
    <property type="match status" value="1"/>
</dbReference>
<feature type="domain" description="M23ase beta-sheet core" evidence="4">
    <location>
        <begin position="479"/>
        <end position="576"/>
    </location>
</feature>
<evidence type="ECO:0000313" key="6">
    <source>
        <dbReference type="Proteomes" id="UP000003490"/>
    </source>
</evidence>
<evidence type="ECO:0000256" key="3">
    <source>
        <dbReference type="SAM" id="Phobius"/>
    </source>
</evidence>
<feature type="region of interest" description="Disordered" evidence="2">
    <location>
        <begin position="47"/>
        <end position="67"/>
    </location>
</feature>
<dbReference type="GO" id="GO:0004222">
    <property type="term" value="F:metalloendopeptidase activity"/>
    <property type="evidence" value="ECO:0007669"/>
    <property type="project" value="TreeGrafter"/>
</dbReference>
<dbReference type="Pfam" id="PF01551">
    <property type="entry name" value="Peptidase_M23"/>
    <property type="match status" value="1"/>
</dbReference>
<protein>
    <submittedName>
        <fullName evidence="5">Peptidase, M23 family</fullName>
    </submittedName>
</protein>